<feature type="region of interest" description="Disordered" evidence="1">
    <location>
        <begin position="31"/>
        <end position="66"/>
    </location>
</feature>
<accession>A0A6G1IS52</accession>
<gene>
    <name evidence="2" type="ORF">K458DRAFT_91099</name>
</gene>
<sequence length="173" mass="18409">MSRHFQTPYSIPLGPANIFVSHSTTVLLSYHPPNPPLRARSHPYTTTQLPRTPSTSPTQSAGPSAQCSTISIRNTQHLSPQTPTNQRLRHSCTVTPGAVYHTHHTTTSVPRPVLSGFNGFRASGSEVTGSYGDCTCGLDGLGRRGALCAVTLLMGRLRSEGTGGAGVGMWIKD</sequence>
<proteinExistence type="predicted"/>
<feature type="compositionally biased region" description="Polar residues" evidence="1">
    <location>
        <begin position="43"/>
        <end position="66"/>
    </location>
</feature>
<dbReference type="Proteomes" id="UP000799291">
    <property type="component" value="Unassembled WGS sequence"/>
</dbReference>
<dbReference type="EMBL" id="MU005595">
    <property type="protein sequence ID" value="KAF2680699.1"/>
    <property type="molecule type" value="Genomic_DNA"/>
</dbReference>
<evidence type="ECO:0000256" key="1">
    <source>
        <dbReference type="SAM" id="MobiDB-lite"/>
    </source>
</evidence>
<protein>
    <submittedName>
        <fullName evidence="2">Uncharacterized protein</fullName>
    </submittedName>
</protein>
<name>A0A6G1IS52_9PLEO</name>
<keyword evidence="3" id="KW-1185">Reference proteome</keyword>
<dbReference type="AlphaFoldDB" id="A0A6G1IS52"/>
<organism evidence="2 3">
    <name type="scientific">Lentithecium fluviatile CBS 122367</name>
    <dbReference type="NCBI Taxonomy" id="1168545"/>
    <lineage>
        <taxon>Eukaryota</taxon>
        <taxon>Fungi</taxon>
        <taxon>Dikarya</taxon>
        <taxon>Ascomycota</taxon>
        <taxon>Pezizomycotina</taxon>
        <taxon>Dothideomycetes</taxon>
        <taxon>Pleosporomycetidae</taxon>
        <taxon>Pleosporales</taxon>
        <taxon>Massarineae</taxon>
        <taxon>Lentitheciaceae</taxon>
        <taxon>Lentithecium</taxon>
    </lineage>
</organism>
<reference evidence="2" key="1">
    <citation type="journal article" date="2020" name="Stud. Mycol.">
        <title>101 Dothideomycetes genomes: a test case for predicting lifestyles and emergence of pathogens.</title>
        <authorList>
            <person name="Haridas S."/>
            <person name="Albert R."/>
            <person name="Binder M."/>
            <person name="Bloem J."/>
            <person name="Labutti K."/>
            <person name="Salamov A."/>
            <person name="Andreopoulos B."/>
            <person name="Baker S."/>
            <person name="Barry K."/>
            <person name="Bills G."/>
            <person name="Bluhm B."/>
            <person name="Cannon C."/>
            <person name="Castanera R."/>
            <person name="Culley D."/>
            <person name="Daum C."/>
            <person name="Ezra D."/>
            <person name="Gonzalez J."/>
            <person name="Henrissat B."/>
            <person name="Kuo A."/>
            <person name="Liang C."/>
            <person name="Lipzen A."/>
            <person name="Lutzoni F."/>
            <person name="Magnuson J."/>
            <person name="Mondo S."/>
            <person name="Nolan M."/>
            <person name="Ohm R."/>
            <person name="Pangilinan J."/>
            <person name="Park H.-J."/>
            <person name="Ramirez L."/>
            <person name="Alfaro M."/>
            <person name="Sun H."/>
            <person name="Tritt A."/>
            <person name="Yoshinaga Y."/>
            <person name="Zwiers L.-H."/>
            <person name="Turgeon B."/>
            <person name="Goodwin S."/>
            <person name="Spatafora J."/>
            <person name="Crous P."/>
            <person name="Grigoriev I."/>
        </authorList>
    </citation>
    <scope>NUCLEOTIDE SEQUENCE</scope>
    <source>
        <strain evidence="2">CBS 122367</strain>
    </source>
</reference>
<evidence type="ECO:0000313" key="3">
    <source>
        <dbReference type="Proteomes" id="UP000799291"/>
    </source>
</evidence>
<evidence type="ECO:0000313" key="2">
    <source>
        <dbReference type="EMBL" id="KAF2680699.1"/>
    </source>
</evidence>